<keyword evidence="2" id="KW-0547">Nucleotide-binding</keyword>
<evidence type="ECO:0000259" key="7">
    <source>
        <dbReference type="Pfam" id="PF00370"/>
    </source>
</evidence>
<dbReference type="STRING" id="555512.SAMN04487993_100715"/>
<gene>
    <name evidence="9" type="ORF">SAMN04487993_100715</name>
</gene>
<evidence type="ECO:0000313" key="9">
    <source>
        <dbReference type="EMBL" id="SDI59488.1"/>
    </source>
</evidence>
<dbReference type="GO" id="GO:0019150">
    <property type="term" value="F:D-ribulokinase activity"/>
    <property type="evidence" value="ECO:0007669"/>
    <property type="project" value="TreeGrafter"/>
</dbReference>
<keyword evidence="1" id="KW-0808">Transferase</keyword>
<dbReference type="NCBIfam" id="NF003154">
    <property type="entry name" value="PRK04123.1"/>
    <property type="match status" value="1"/>
</dbReference>
<dbReference type="PIRSF" id="PIRSF000538">
    <property type="entry name" value="GlpK"/>
    <property type="match status" value="1"/>
</dbReference>
<dbReference type="GO" id="GO:0005737">
    <property type="term" value="C:cytoplasm"/>
    <property type="evidence" value="ECO:0007669"/>
    <property type="project" value="TreeGrafter"/>
</dbReference>
<reference evidence="10" key="1">
    <citation type="submission" date="2016-10" db="EMBL/GenBank/DDBJ databases">
        <authorList>
            <person name="Varghese N."/>
            <person name="Submissions S."/>
        </authorList>
    </citation>
    <scope>NUCLEOTIDE SEQUENCE [LARGE SCALE GENOMIC DNA]</scope>
    <source>
        <strain evidence="10">DSM 26424</strain>
    </source>
</reference>
<keyword evidence="5" id="KW-0054">Arabinose catabolism</keyword>
<evidence type="ECO:0000256" key="5">
    <source>
        <dbReference type="ARBA" id="ARBA00022935"/>
    </source>
</evidence>
<organism evidence="9 10">
    <name type="scientific">Salipiger marinus</name>
    <dbReference type="NCBI Taxonomy" id="555512"/>
    <lineage>
        <taxon>Bacteria</taxon>
        <taxon>Pseudomonadati</taxon>
        <taxon>Pseudomonadota</taxon>
        <taxon>Alphaproteobacteria</taxon>
        <taxon>Rhodobacterales</taxon>
        <taxon>Roseobacteraceae</taxon>
        <taxon>Salipiger</taxon>
    </lineage>
</organism>
<dbReference type="Pfam" id="PF02782">
    <property type="entry name" value="FGGY_C"/>
    <property type="match status" value="1"/>
</dbReference>
<evidence type="ECO:0000256" key="6">
    <source>
        <dbReference type="ARBA" id="ARBA00023277"/>
    </source>
</evidence>
<dbReference type="EMBL" id="FNEJ01000007">
    <property type="protein sequence ID" value="SDI59488.1"/>
    <property type="molecule type" value="Genomic_DNA"/>
</dbReference>
<evidence type="ECO:0000256" key="2">
    <source>
        <dbReference type="ARBA" id="ARBA00022741"/>
    </source>
</evidence>
<dbReference type="InterPro" id="IPR000577">
    <property type="entry name" value="Carb_kinase_FGGY"/>
</dbReference>
<evidence type="ECO:0000259" key="8">
    <source>
        <dbReference type="Pfam" id="PF02782"/>
    </source>
</evidence>
<dbReference type="RefSeq" id="WP_089846161.1">
    <property type="nucleotide sequence ID" value="NZ_FNEJ01000007.1"/>
</dbReference>
<keyword evidence="6" id="KW-0119">Carbohydrate metabolism</keyword>
<name>A0A1G8LUY3_9RHOB</name>
<dbReference type="GO" id="GO:0008741">
    <property type="term" value="F:ribulokinase activity"/>
    <property type="evidence" value="ECO:0007669"/>
    <property type="project" value="InterPro"/>
</dbReference>
<dbReference type="Proteomes" id="UP000199093">
    <property type="component" value="Unassembled WGS sequence"/>
</dbReference>
<dbReference type="PANTHER" id="PTHR43435">
    <property type="entry name" value="RIBULOKINASE"/>
    <property type="match status" value="1"/>
</dbReference>
<dbReference type="PANTHER" id="PTHR43435:SF4">
    <property type="entry name" value="FGGY CARBOHYDRATE KINASE DOMAIN-CONTAINING PROTEIN"/>
    <property type="match status" value="1"/>
</dbReference>
<evidence type="ECO:0000313" key="10">
    <source>
        <dbReference type="Proteomes" id="UP000199093"/>
    </source>
</evidence>
<dbReference type="GO" id="GO:0019569">
    <property type="term" value="P:L-arabinose catabolic process to D-xylulose 5-phosphate"/>
    <property type="evidence" value="ECO:0007669"/>
    <property type="project" value="InterPro"/>
</dbReference>
<feature type="domain" description="Carbohydrate kinase FGGY C-terminal" evidence="8">
    <location>
        <begin position="272"/>
        <end position="457"/>
    </location>
</feature>
<evidence type="ECO:0000256" key="3">
    <source>
        <dbReference type="ARBA" id="ARBA00022777"/>
    </source>
</evidence>
<accession>A0A1G8LUY3</accession>
<dbReference type="GO" id="GO:0005524">
    <property type="term" value="F:ATP binding"/>
    <property type="evidence" value="ECO:0007669"/>
    <property type="project" value="UniProtKB-KW"/>
</dbReference>
<proteinExistence type="predicted"/>
<keyword evidence="4" id="KW-0067">ATP-binding</keyword>
<dbReference type="CDD" id="cd07781">
    <property type="entry name" value="ASKHA_NBD_FGGY_L-RBK"/>
    <property type="match status" value="1"/>
</dbReference>
<dbReference type="SUPFAM" id="SSF53067">
    <property type="entry name" value="Actin-like ATPase domain"/>
    <property type="match status" value="2"/>
</dbReference>
<evidence type="ECO:0000256" key="1">
    <source>
        <dbReference type="ARBA" id="ARBA00022679"/>
    </source>
</evidence>
<dbReference type="InterPro" id="IPR005929">
    <property type="entry name" value="Ribulokinase"/>
</dbReference>
<dbReference type="InterPro" id="IPR018484">
    <property type="entry name" value="FGGY_N"/>
</dbReference>
<keyword evidence="3 9" id="KW-0418">Kinase</keyword>
<protein>
    <submittedName>
        <fullName evidence="9">L-ribulokinase</fullName>
    </submittedName>
</protein>
<feature type="domain" description="Carbohydrate kinase FGGY N-terminal" evidence="7">
    <location>
        <begin position="5"/>
        <end position="173"/>
    </location>
</feature>
<sequence>MPLVAGADFGTLSVRVTIMDTQSGEIRGSASAGYPLHRDPADPLVARQSHDDQMEALCRAMRQAIDAAGIEGGQIAAFAADTTGSSVIPLDERLQPLADYYLWCDHTAHAEAAEITARAREDGIEAIDWCGGTYSHEWGYSKLLHFLRHNPGLRGRVATAAENCDMIAATLCGITSPADMPRSICAMGHKWMWGERWGGLPPQEFLSRVDPLLDGINDRITGRWGHSLQQAGRLGTDWAGRMGLAAGIPLPFGAFDAHWDAVGTGCAAGDVVNVVGTSTCIIALADPASGPVPGICGAVPGSVVPGVIGVEAGQSATGDLFEAIARRAGTDVASLCAGLEDYGPGASGLMRLPWDNGDRTVLVRPDLGGITLGWDLAHGPADEMHAAIEGMALHVSLIIDRMRSGGAEFTRVINAGGIPQKNDVLNQIYADVLQREVHVPQRSPVGVGACIFAAMAAGAFPDLATAQAAMCPPMRVFAPRPERAAAYAELSGMFRDVYQAFGAGEPCDLGRVLPTLRRFRLGH</sequence>
<keyword evidence="10" id="KW-1185">Reference proteome</keyword>
<dbReference type="AlphaFoldDB" id="A0A1G8LUY3"/>
<dbReference type="Gene3D" id="3.30.420.40">
    <property type="match status" value="2"/>
</dbReference>
<evidence type="ECO:0000256" key="4">
    <source>
        <dbReference type="ARBA" id="ARBA00022840"/>
    </source>
</evidence>
<dbReference type="InterPro" id="IPR043129">
    <property type="entry name" value="ATPase_NBD"/>
</dbReference>
<dbReference type="Pfam" id="PF00370">
    <property type="entry name" value="FGGY_N"/>
    <property type="match status" value="1"/>
</dbReference>
<dbReference type="OrthoDB" id="9805576at2"/>
<dbReference type="InterPro" id="IPR018485">
    <property type="entry name" value="FGGY_C"/>
</dbReference>